<feature type="transmembrane region" description="Helical" evidence="5">
    <location>
        <begin position="57"/>
        <end position="76"/>
    </location>
</feature>
<dbReference type="PANTHER" id="PTHR43424:SF1">
    <property type="entry name" value="LOCUS PUTATIVE PROTEIN 1-RELATED"/>
    <property type="match status" value="1"/>
</dbReference>
<keyword evidence="3 5" id="KW-1133">Transmembrane helix</keyword>
<comment type="caution">
    <text evidence="6">The sequence shown here is derived from an EMBL/GenBank/DDBJ whole genome shotgun (WGS) entry which is preliminary data.</text>
</comment>
<accession>A0A5M8FRH2</accession>
<proteinExistence type="predicted"/>
<dbReference type="Pfam" id="PF01943">
    <property type="entry name" value="Polysacc_synt"/>
    <property type="match status" value="1"/>
</dbReference>
<evidence type="ECO:0000256" key="3">
    <source>
        <dbReference type="ARBA" id="ARBA00022989"/>
    </source>
</evidence>
<feature type="transmembrane region" description="Helical" evidence="5">
    <location>
        <begin position="339"/>
        <end position="359"/>
    </location>
</feature>
<reference evidence="6 7" key="1">
    <citation type="submission" date="2019-09" db="EMBL/GenBank/DDBJ databases">
        <title>Whole-genome sequence of the purple sulfur bacterium Thiohalocapsa marina DSM 19078.</title>
        <authorList>
            <person name="Kyndt J.A."/>
            <person name="Meyer T.E."/>
        </authorList>
    </citation>
    <scope>NUCLEOTIDE SEQUENCE [LARGE SCALE GENOMIC DNA]</scope>
    <source>
        <strain evidence="6 7">DSM 19078</strain>
    </source>
</reference>
<dbReference type="OrthoDB" id="103403at2"/>
<keyword evidence="2 5" id="KW-0812">Transmembrane</keyword>
<dbReference type="RefSeq" id="WP_150091774.1">
    <property type="nucleotide sequence ID" value="NZ_VWXX01000006.1"/>
</dbReference>
<dbReference type="CDD" id="cd13128">
    <property type="entry name" value="MATE_Wzx_like"/>
    <property type="match status" value="1"/>
</dbReference>
<dbReference type="PANTHER" id="PTHR43424">
    <property type="entry name" value="LOCUS PUTATIVE PROTEIN 1-RELATED"/>
    <property type="match status" value="1"/>
</dbReference>
<evidence type="ECO:0000313" key="6">
    <source>
        <dbReference type="EMBL" id="KAA6186091.1"/>
    </source>
</evidence>
<feature type="transmembrane region" description="Helical" evidence="5">
    <location>
        <begin position="309"/>
        <end position="333"/>
    </location>
</feature>
<dbReference type="GO" id="GO:0016020">
    <property type="term" value="C:membrane"/>
    <property type="evidence" value="ECO:0007669"/>
    <property type="project" value="UniProtKB-SubCell"/>
</dbReference>
<dbReference type="AlphaFoldDB" id="A0A5M8FRH2"/>
<sequence>MNLTPNFVRRRIANRPNLLKIVENISWLFLGRILHITVGLILTIWMARYLGPEQFGLLSFSTALVGLSGAFAGLGLKDIVVRDIARNPAGKEETLGTATLLLFFGGLLAYGLILGIIFLLRPDDLLAKALVAILGSATLLKASEVAAYWFESQVLSKYSVWAQVGSFFIFAAIKGILILNDAPLVAFAWATLAEAGLIALLMSTLICLRESALRRLRITIFRAKELLLDSWPLLLSSITIMIYMKIDQIMLGQMVGDEAVAIYSTAVRISEAWYFVPMMIVTSVFPAILETKRRSKAHYHQRMQDLYDLMVWLSIAVALPMSFLSTPIVTALFGEAFAASGHVLTIHIWAAVFVFLGFASSRWFLAENLQFLSFQRTALGAVVNVLLNWLTIPHYGAIGAAIATVVSQAAAGWFFDALHPVTRQMFGMKLKSMNLLRSSNQLRKIGSLSWKRRPKETKISSHD</sequence>
<evidence type="ECO:0000256" key="2">
    <source>
        <dbReference type="ARBA" id="ARBA00022692"/>
    </source>
</evidence>
<feature type="transmembrane region" description="Helical" evidence="5">
    <location>
        <begin position="160"/>
        <end position="179"/>
    </location>
</feature>
<keyword evidence="7" id="KW-1185">Reference proteome</keyword>
<feature type="transmembrane region" description="Helical" evidence="5">
    <location>
        <begin position="396"/>
        <end position="415"/>
    </location>
</feature>
<comment type="subcellular location">
    <subcellularLocation>
        <location evidence="1">Membrane</location>
        <topology evidence="1">Multi-pass membrane protein</topology>
    </subcellularLocation>
</comment>
<evidence type="ECO:0000313" key="7">
    <source>
        <dbReference type="Proteomes" id="UP000322981"/>
    </source>
</evidence>
<feature type="transmembrane region" description="Helical" evidence="5">
    <location>
        <begin position="97"/>
        <end position="120"/>
    </location>
</feature>
<dbReference type="Proteomes" id="UP000322981">
    <property type="component" value="Unassembled WGS sequence"/>
</dbReference>
<evidence type="ECO:0000256" key="5">
    <source>
        <dbReference type="SAM" id="Phobius"/>
    </source>
</evidence>
<feature type="transmembrane region" description="Helical" evidence="5">
    <location>
        <begin position="272"/>
        <end position="289"/>
    </location>
</feature>
<gene>
    <name evidence="6" type="ORF">F2Q65_06955</name>
</gene>
<name>A0A5M8FRH2_9GAMM</name>
<feature type="transmembrane region" description="Helical" evidence="5">
    <location>
        <begin position="126"/>
        <end position="148"/>
    </location>
</feature>
<dbReference type="EMBL" id="VWXX01000006">
    <property type="protein sequence ID" value="KAA6186091.1"/>
    <property type="molecule type" value="Genomic_DNA"/>
</dbReference>
<feature type="transmembrane region" description="Helical" evidence="5">
    <location>
        <begin position="185"/>
        <end position="206"/>
    </location>
</feature>
<protein>
    <submittedName>
        <fullName evidence="6">Flippase</fullName>
    </submittedName>
</protein>
<dbReference type="InterPro" id="IPR002797">
    <property type="entry name" value="Polysacc_synth"/>
</dbReference>
<keyword evidence="4 5" id="KW-0472">Membrane</keyword>
<evidence type="ECO:0000256" key="4">
    <source>
        <dbReference type="ARBA" id="ARBA00023136"/>
    </source>
</evidence>
<feature type="transmembrane region" description="Helical" evidence="5">
    <location>
        <begin position="21"/>
        <end position="45"/>
    </location>
</feature>
<organism evidence="6 7">
    <name type="scientific">Thiohalocapsa marina</name>
    <dbReference type="NCBI Taxonomy" id="424902"/>
    <lineage>
        <taxon>Bacteria</taxon>
        <taxon>Pseudomonadati</taxon>
        <taxon>Pseudomonadota</taxon>
        <taxon>Gammaproteobacteria</taxon>
        <taxon>Chromatiales</taxon>
        <taxon>Chromatiaceae</taxon>
        <taxon>Thiohalocapsa</taxon>
    </lineage>
</organism>
<evidence type="ECO:0000256" key="1">
    <source>
        <dbReference type="ARBA" id="ARBA00004141"/>
    </source>
</evidence>
<feature type="transmembrane region" description="Helical" evidence="5">
    <location>
        <begin position="226"/>
        <end position="244"/>
    </location>
</feature>
<dbReference type="InterPro" id="IPR052556">
    <property type="entry name" value="PolySynth_Transporter"/>
</dbReference>